<protein>
    <submittedName>
        <fullName evidence="2">Excinuclease</fullName>
    </submittedName>
</protein>
<dbReference type="AlphaFoldDB" id="A0A0X8NX55"/>
<accession>A0A0X8NX55</accession>
<reference evidence="3" key="1">
    <citation type="submission" date="2015-12" db="EMBL/GenBank/DDBJ databases">
        <title>FDA dAtabase for Regulatory Grade micrObial Sequences (FDA-ARGOS): Supporting development and validation of Infectious Disease Dx tests.</title>
        <authorList>
            <person name="Case J."/>
            <person name="Tallon L."/>
            <person name="Sadzewicz L."/>
            <person name="Sengamalay N."/>
            <person name="Ott S."/>
            <person name="Godinez A."/>
            <person name="Nagaraj S."/>
            <person name="Nadendla S."/>
            <person name="Sichtig H."/>
        </authorList>
    </citation>
    <scope>NUCLEOTIDE SEQUENCE [LARGE SCALE GENOMIC DNA]</scope>
    <source>
        <strain evidence="3">FDAARGOS_147</strain>
    </source>
</reference>
<dbReference type="Proteomes" id="UP000060602">
    <property type="component" value="Chromosome"/>
</dbReference>
<organism evidence="2 3">
    <name type="scientific">Alcaligenes xylosoxydans xylosoxydans</name>
    <name type="common">Achromobacter xylosoxidans</name>
    <dbReference type="NCBI Taxonomy" id="85698"/>
    <lineage>
        <taxon>Bacteria</taxon>
        <taxon>Pseudomonadati</taxon>
        <taxon>Pseudomonadota</taxon>
        <taxon>Betaproteobacteria</taxon>
        <taxon>Burkholderiales</taxon>
        <taxon>Alcaligenaceae</taxon>
        <taxon>Achromobacter</taxon>
    </lineage>
</organism>
<sequence length="146" mass="15166">MNVSHKLFGALALSLACSAPALAADRTVFLPLQPAIEAAQAAGKIDGSVKFYLAGTGPKGKVLEAGVVTNRKTNAFAKKDAEACLWVAQSAVIALHEAAKKAGANAVTNIVSYYRKNEYSSKTDYECHAGAMVAGVALRGDLAQVK</sequence>
<dbReference type="PROSITE" id="PS51257">
    <property type="entry name" value="PROKAR_LIPOPROTEIN"/>
    <property type="match status" value="1"/>
</dbReference>
<evidence type="ECO:0000256" key="1">
    <source>
        <dbReference type="SAM" id="SignalP"/>
    </source>
</evidence>
<feature type="signal peptide" evidence="1">
    <location>
        <begin position="1"/>
        <end position="23"/>
    </location>
</feature>
<gene>
    <name evidence="2" type="ORF">AL504_07995</name>
</gene>
<keyword evidence="1" id="KW-0732">Signal</keyword>
<dbReference type="RefSeq" id="WP_061071738.1">
    <property type="nucleotide sequence ID" value="NZ_CP014060.2"/>
</dbReference>
<evidence type="ECO:0000313" key="2">
    <source>
        <dbReference type="EMBL" id="AMG35972.1"/>
    </source>
</evidence>
<proteinExistence type="predicted"/>
<evidence type="ECO:0000313" key="3">
    <source>
        <dbReference type="Proteomes" id="UP000060602"/>
    </source>
</evidence>
<dbReference type="EMBL" id="CP014060">
    <property type="protein sequence ID" value="AMG35972.1"/>
    <property type="molecule type" value="Genomic_DNA"/>
</dbReference>
<feature type="chain" id="PRO_5007069037" evidence="1">
    <location>
        <begin position="24"/>
        <end position="146"/>
    </location>
</feature>
<name>A0A0X8NX55_ALCXX</name>